<dbReference type="Proteomes" id="UP001345963">
    <property type="component" value="Unassembled WGS sequence"/>
</dbReference>
<accession>A0ABU7CEL6</accession>
<reference evidence="1 2" key="1">
    <citation type="submission" date="2021-07" db="EMBL/GenBank/DDBJ databases">
        <authorList>
            <person name="Palmer J.M."/>
        </authorList>
    </citation>
    <scope>NUCLEOTIDE SEQUENCE [LARGE SCALE GENOMIC DNA]</scope>
    <source>
        <strain evidence="1 2">AT_MEX2019</strain>
        <tissue evidence="1">Muscle</tissue>
    </source>
</reference>
<sequence length="120" mass="13795">MLTNRGQMGKSKLTCEISAGQQLFLGRSSWSTAMEHQRKNFRLNASLFVHAARTCRCHTARNAFTNELPLVKNKDDVHLLFTVFMQETFEINCWNNVEYKKETAVQGQAADICMSKRQHV</sequence>
<dbReference type="EMBL" id="JAHUTI010089953">
    <property type="protein sequence ID" value="MED6261363.1"/>
    <property type="molecule type" value="Genomic_DNA"/>
</dbReference>
<comment type="caution">
    <text evidence="1">The sequence shown here is derived from an EMBL/GenBank/DDBJ whole genome shotgun (WGS) entry which is preliminary data.</text>
</comment>
<evidence type="ECO:0000313" key="1">
    <source>
        <dbReference type="EMBL" id="MED6261363.1"/>
    </source>
</evidence>
<evidence type="ECO:0000313" key="2">
    <source>
        <dbReference type="Proteomes" id="UP001345963"/>
    </source>
</evidence>
<proteinExistence type="predicted"/>
<keyword evidence="2" id="KW-1185">Reference proteome</keyword>
<gene>
    <name evidence="1" type="ORF">ATANTOWER_004094</name>
</gene>
<name>A0ABU7CEL6_9TELE</name>
<organism evidence="1 2">
    <name type="scientific">Ataeniobius toweri</name>
    <dbReference type="NCBI Taxonomy" id="208326"/>
    <lineage>
        <taxon>Eukaryota</taxon>
        <taxon>Metazoa</taxon>
        <taxon>Chordata</taxon>
        <taxon>Craniata</taxon>
        <taxon>Vertebrata</taxon>
        <taxon>Euteleostomi</taxon>
        <taxon>Actinopterygii</taxon>
        <taxon>Neopterygii</taxon>
        <taxon>Teleostei</taxon>
        <taxon>Neoteleostei</taxon>
        <taxon>Acanthomorphata</taxon>
        <taxon>Ovalentaria</taxon>
        <taxon>Atherinomorphae</taxon>
        <taxon>Cyprinodontiformes</taxon>
        <taxon>Goodeidae</taxon>
        <taxon>Ataeniobius</taxon>
    </lineage>
</organism>
<protein>
    <submittedName>
        <fullName evidence="1">Uncharacterized protein</fullName>
    </submittedName>
</protein>